<dbReference type="PANTHER" id="PTHR47505">
    <property type="entry name" value="DNA UTILIZATION PROTEIN YHGH"/>
    <property type="match status" value="1"/>
</dbReference>
<comment type="similarity">
    <text evidence="1">Belongs to the ComF/GntX family.</text>
</comment>
<dbReference type="InterPro" id="IPR029057">
    <property type="entry name" value="PRTase-like"/>
</dbReference>
<evidence type="ECO:0000256" key="1">
    <source>
        <dbReference type="ARBA" id="ARBA00008007"/>
    </source>
</evidence>
<evidence type="ECO:0000259" key="2">
    <source>
        <dbReference type="Pfam" id="PF00156"/>
    </source>
</evidence>
<dbReference type="Pfam" id="PF00156">
    <property type="entry name" value="Pribosyltran"/>
    <property type="match status" value="1"/>
</dbReference>
<dbReference type="EMBL" id="MHJJ01000014">
    <property type="protein sequence ID" value="OGY65166.1"/>
    <property type="molecule type" value="Genomic_DNA"/>
</dbReference>
<evidence type="ECO:0008006" key="6">
    <source>
        <dbReference type="Google" id="ProtNLM"/>
    </source>
</evidence>
<gene>
    <name evidence="4" type="ORF">A3A16_00535</name>
</gene>
<name>A0A1G1ZM30_9BACT</name>
<dbReference type="Gene3D" id="3.40.50.2020">
    <property type="match status" value="1"/>
</dbReference>
<comment type="caution">
    <text evidence="4">The sequence shown here is derived from an EMBL/GenBank/DDBJ whole genome shotgun (WGS) entry which is preliminary data.</text>
</comment>
<feature type="domain" description="Phosphoribosyltransferase" evidence="2">
    <location>
        <begin position="144"/>
        <end position="233"/>
    </location>
</feature>
<organism evidence="4 5">
    <name type="scientific">Candidatus Harrisonbacteria bacterium RIFCSPLOWO2_01_FULL_44_18</name>
    <dbReference type="NCBI Taxonomy" id="1798407"/>
    <lineage>
        <taxon>Bacteria</taxon>
        <taxon>Candidatus Harrisoniibacteriota</taxon>
    </lineage>
</organism>
<dbReference type="CDD" id="cd06223">
    <property type="entry name" value="PRTases_typeI"/>
    <property type="match status" value="1"/>
</dbReference>
<reference evidence="4 5" key="1">
    <citation type="journal article" date="2016" name="Nat. Commun.">
        <title>Thousands of microbial genomes shed light on interconnected biogeochemical processes in an aquifer system.</title>
        <authorList>
            <person name="Anantharaman K."/>
            <person name="Brown C.T."/>
            <person name="Hug L.A."/>
            <person name="Sharon I."/>
            <person name="Castelle C.J."/>
            <person name="Probst A.J."/>
            <person name="Thomas B.C."/>
            <person name="Singh A."/>
            <person name="Wilkins M.J."/>
            <person name="Karaoz U."/>
            <person name="Brodie E.L."/>
            <person name="Williams K.H."/>
            <person name="Hubbard S.S."/>
            <person name="Banfield J.F."/>
        </authorList>
    </citation>
    <scope>NUCLEOTIDE SEQUENCE [LARGE SCALE GENOMIC DNA]</scope>
</reference>
<dbReference type="STRING" id="1798407.A3A16_00535"/>
<dbReference type="InterPro" id="IPR044005">
    <property type="entry name" value="DZR_2"/>
</dbReference>
<accession>A0A1G1ZM30</accession>
<protein>
    <recommendedName>
        <fullName evidence="6">Phosphoribosyltransferase domain-containing protein</fullName>
    </recommendedName>
</protein>
<evidence type="ECO:0000313" key="4">
    <source>
        <dbReference type="EMBL" id="OGY65166.1"/>
    </source>
</evidence>
<sequence length="237" mass="26240">MNYLIRLKGAVLDILSPPICLICEKALQKTEKEEYICASCFNSIPINTALYCSICRARLADNKKVCHKKDSYLLGAATSYDDEKVKKLIWRLKYKKQKCAAKPLAKILLAYIGPIRPISPASLIIPIPLHPSRERGRGFNQSEAIAEEISKTLGVKLMTGNLIRIKNTKPQPEIKGLEKRQENIAGCFAVKNPELIKGKKIIPIDDVFTSGSTMNEAVKILRKAGAARVIGLVIAKV</sequence>
<dbReference type="InterPro" id="IPR000836">
    <property type="entry name" value="PRTase_dom"/>
</dbReference>
<dbReference type="SUPFAM" id="SSF53271">
    <property type="entry name" value="PRTase-like"/>
    <property type="match status" value="1"/>
</dbReference>
<proteinExistence type="inferred from homology"/>
<dbReference type="Proteomes" id="UP000177942">
    <property type="component" value="Unassembled WGS sequence"/>
</dbReference>
<evidence type="ECO:0000259" key="3">
    <source>
        <dbReference type="Pfam" id="PF18912"/>
    </source>
</evidence>
<dbReference type="Pfam" id="PF18912">
    <property type="entry name" value="DZR_2"/>
    <property type="match status" value="1"/>
</dbReference>
<dbReference type="InterPro" id="IPR051910">
    <property type="entry name" value="ComF/GntX_DNA_util-trans"/>
</dbReference>
<dbReference type="PANTHER" id="PTHR47505:SF1">
    <property type="entry name" value="DNA UTILIZATION PROTEIN YHGH"/>
    <property type="match status" value="1"/>
</dbReference>
<evidence type="ECO:0000313" key="5">
    <source>
        <dbReference type="Proteomes" id="UP000177942"/>
    </source>
</evidence>
<feature type="domain" description="Double zinc ribbon" evidence="3">
    <location>
        <begin position="11"/>
        <end position="67"/>
    </location>
</feature>
<dbReference type="AlphaFoldDB" id="A0A1G1ZM30"/>